<evidence type="ECO:0000313" key="3">
    <source>
        <dbReference type="Proteomes" id="UP000327044"/>
    </source>
</evidence>
<dbReference type="AlphaFoldDB" id="A0A5N4B035"/>
<dbReference type="PROSITE" id="PS50994">
    <property type="entry name" value="INTEGRASE"/>
    <property type="match status" value="1"/>
</dbReference>
<dbReference type="InterPro" id="IPR012337">
    <property type="entry name" value="RNaseH-like_sf"/>
</dbReference>
<proteinExistence type="predicted"/>
<dbReference type="Pfam" id="PF18701">
    <property type="entry name" value="DUF5641"/>
    <property type="match status" value="1"/>
</dbReference>
<dbReference type="PANTHER" id="PTHR47331:SF1">
    <property type="entry name" value="GAG-LIKE PROTEIN"/>
    <property type="match status" value="1"/>
</dbReference>
<organism evidence="2 3">
    <name type="scientific">Photinus pyralis</name>
    <name type="common">Common eastern firefly</name>
    <name type="synonym">Lampyris pyralis</name>
    <dbReference type="NCBI Taxonomy" id="7054"/>
    <lineage>
        <taxon>Eukaryota</taxon>
        <taxon>Metazoa</taxon>
        <taxon>Ecdysozoa</taxon>
        <taxon>Arthropoda</taxon>
        <taxon>Hexapoda</taxon>
        <taxon>Insecta</taxon>
        <taxon>Pterygota</taxon>
        <taxon>Neoptera</taxon>
        <taxon>Endopterygota</taxon>
        <taxon>Coleoptera</taxon>
        <taxon>Polyphaga</taxon>
        <taxon>Elateriformia</taxon>
        <taxon>Elateroidea</taxon>
        <taxon>Lampyridae</taxon>
        <taxon>Lampyrinae</taxon>
        <taxon>Photinus</taxon>
    </lineage>
</organism>
<comment type="caution">
    <text evidence="2">The sequence shown here is derived from an EMBL/GenBank/DDBJ whole genome shotgun (WGS) entry which is preliminary data.</text>
</comment>
<dbReference type="Proteomes" id="UP000327044">
    <property type="component" value="Unassembled WGS sequence"/>
</dbReference>
<dbReference type="InterPro" id="IPR041588">
    <property type="entry name" value="Integrase_H2C2"/>
</dbReference>
<protein>
    <recommendedName>
        <fullName evidence="1">Integrase catalytic domain-containing protein</fullName>
    </recommendedName>
</protein>
<evidence type="ECO:0000259" key="1">
    <source>
        <dbReference type="PROSITE" id="PS50994"/>
    </source>
</evidence>
<dbReference type="InterPro" id="IPR036397">
    <property type="entry name" value="RNaseH_sf"/>
</dbReference>
<feature type="domain" description="Integrase catalytic" evidence="1">
    <location>
        <begin position="88"/>
        <end position="270"/>
    </location>
</feature>
<keyword evidence="3" id="KW-1185">Reference proteome</keyword>
<dbReference type="InParanoid" id="A0A5N4B035"/>
<sequence>MQKSTTKQSHPILLDGKHILSKLIILHTHKQLMHAGPSLLLSNIRQNYWITNGVNSVKGIIRKCVTCFRYKPKPLENIMANLPENRLKIAKPSTLRELITQDRICLGIAKVEVSKNTNCKAIHIELVTDLTTEAFIAALRRFVARRGKPEHIFSDNATNFVGSNKEIQNLYKFLKDSENDIFKLCSNENIAWSFISANSTHHGGLWEAAVKSIKTHLIKIIGKTHLLFEELQTIVVQIEATLNFRPLYAKSSDPNDMQPLTPSHFLIGKSITMVPDPSLDTIPLGKLSRFQLLQHIQQVFWKRWSVEYFASLQQRNKWKIPLAILVGGALVLIKQDNLPPGKWLMGRVLAVHPGNDGVVRIATIRTSNGVLKRAITRLCVVPLENTAPVHGVVS</sequence>
<dbReference type="InterPro" id="IPR040676">
    <property type="entry name" value="DUF5641"/>
</dbReference>
<dbReference type="Gene3D" id="3.30.420.10">
    <property type="entry name" value="Ribonuclease H-like superfamily/Ribonuclease H"/>
    <property type="match status" value="1"/>
</dbReference>
<gene>
    <name evidence="2" type="ORF">PPYR_05157</name>
</gene>
<dbReference type="InterPro" id="IPR001584">
    <property type="entry name" value="Integrase_cat-core"/>
</dbReference>
<dbReference type="GO" id="GO:0003676">
    <property type="term" value="F:nucleic acid binding"/>
    <property type="evidence" value="ECO:0007669"/>
    <property type="project" value="InterPro"/>
</dbReference>
<dbReference type="Pfam" id="PF17921">
    <property type="entry name" value="Integrase_H2C2"/>
    <property type="match status" value="1"/>
</dbReference>
<dbReference type="EMBL" id="VVIM01000002">
    <property type="protein sequence ID" value="KAB0802971.1"/>
    <property type="molecule type" value="Genomic_DNA"/>
</dbReference>
<evidence type="ECO:0000313" key="2">
    <source>
        <dbReference type="EMBL" id="KAB0802971.1"/>
    </source>
</evidence>
<name>A0A5N4B035_PHOPY</name>
<reference evidence="2 3" key="1">
    <citation type="journal article" date="2018" name="Elife">
        <title>Firefly genomes illuminate parallel origins of bioluminescence in beetles.</title>
        <authorList>
            <person name="Fallon T.R."/>
            <person name="Lower S.E."/>
            <person name="Chang C.H."/>
            <person name="Bessho-Uehara M."/>
            <person name="Martin G.J."/>
            <person name="Bewick A.J."/>
            <person name="Behringer M."/>
            <person name="Debat H.J."/>
            <person name="Wong I."/>
            <person name="Day J.C."/>
            <person name="Suvorov A."/>
            <person name="Silva C.J."/>
            <person name="Stanger-Hall K.F."/>
            <person name="Hall D.W."/>
            <person name="Schmitz R.J."/>
            <person name="Nelson D.R."/>
            <person name="Lewis S.M."/>
            <person name="Shigenobu S."/>
            <person name="Bybee S.M."/>
            <person name="Larracuente A.M."/>
            <person name="Oba Y."/>
            <person name="Weng J.K."/>
        </authorList>
    </citation>
    <scope>NUCLEOTIDE SEQUENCE [LARGE SCALE GENOMIC DNA]</scope>
    <source>
        <strain evidence="2">1611_PpyrPB1</strain>
        <tissue evidence="2">Whole body</tissue>
    </source>
</reference>
<dbReference type="PANTHER" id="PTHR47331">
    <property type="entry name" value="PHD-TYPE DOMAIN-CONTAINING PROTEIN"/>
    <property type="match status" value="1"/>
</dbReference>
<accession>A0A5N4B035</accession>
<dbReference type="SUPFAM" id="SSF53098">
    <property type="entry name" value="Ribonuclease H-like"/>
    <property type="match status" value="1"/>
</dbReference>
<dbReference type="GO" id="GO:0015074">
    <property type="term" value="P:DNA integration"/>
    <property type="evidence" value="ECO:0007669"/>
    <property type="project" value="InterPro"/>
</dbReference>